<feature type="domain" description="HAT C-terminal dimerisation" evidence="1">
    <location>
        <begin position="48"/>
        <end position="105"/>
    </location>
</feature>
<accession>A0A9P0YVF7</accession>
<dbReference type="OrthoDB" id="6778351at2759"/>
<dbReference type="InterPro" id="IPR008906">
    <property type="entry name" value="HATC_C_dom"/>
</dbReference>
<dbReference type="AlphaFoldDB" id="A0A9P0YVF7"/>
<dbReference type="Pfam" id="PF05699">
    <property type="entry name" value="Dimer_Tnp_hAT"/>
    <property type="match status" value="1"/>
</dbReference>
<dbReference type="PANTHER" id="PTHR11697:SF230">
    <property type="entry name" value="ZINC FINGER, MYM DOMAIN CONTAINING 1"/>
    <property type="match status" value="1"/>
</dbReference>
<organism evidence="2 3">
    <name type="scientific">Cuscuta europaea</name>
    <name type="common">European dodder</name>
    <dbReference type="NCBI Taxonomy" id="41803"/>
    <lineage>
        <taxon>Eukaryota</taxon>
        <taxon>Viridiplantae</taxon>
        <taxon>Streptophyta</taxon>
        <taxon>Embryophyta</taxon>
        <taxon>Tracheophyta</taxon>
        <taxon>Spermatophyta</taxon>
        <taxon>Magnoliopsida</taxon>
        <taxon>eudicotyledons</taxon>
        <taxon>Gunneridae</taxon>
        <taxon>Pentapetalae</taxon>
        <taxon>asterids</taxon>
        <taxon>lamiids</taxon>
        <taxon>Solanales</taxon>
        <taxon>Convolvulaceae</taxon>
        <taxon>Cuscuteae</taxon>
        <taxon>Cuscuta</taxon>
        <taxon>Cuscuta subgen. Cuscuta</taxon>
    </lineage>
</organism>
<reference evidence="2" key="1">
    <citation type="submission" date="2022-07" db="EMBL/GenBank/DDBJ databases">
        <authorList>
            <person name="Macas J."/>
            <person name="Novak P."/>
            <person name="Neumann P."/>
        </authorList>
    </citation>
    <scope>NUCLEOTIDE SEQUENCE</scope>
</reference>
<dbReference type="Proteomes" id="UP001152484">
    <property type="component" value="Unassembled WGS sequence"/>
</dbReference>
<evidence type="ECO:0000313" key="3">
    <source>
        <dbReference type="Proteomes" id="UP001152484"/>
    </source>
</evidence>
<evidence type="ECO:0000259" key="1">
    <source>
        <dbReference type="Pfam" id="PF05699"/>
    </source>
</evidence>
<sequence length="134" mass="15818">MENRFTVEQMELKEQLQVWIYEMRGNEAFSTLQSIGEVSKKMVELTIHKSFHLVYRLIELALVLPVATATVERAFSSMNIIKTDLRNKMGDDYLTDCLVCYIERDIFQAIDNEAIMQHFQNMKTRRIDLPRLQK</sequence>
<dbReference type="PANTHER" id="PTHR11697">
    <property type="entry name" value="GENERAL TRANSCRIPTION FACTOR 2-RELATED ZINC FINGER PROTEIN"/>
    <property type="match status" value="1"/>
</dbReference>
<dbReference type="GO" id="GO:0046983">
    <property type="term" value="F:protein dimerization activity"/>
    <property type="evidence" value="ECO:0007669"/>
    <property type="project" value="InterPro"/>
</dbReference>
<evidence type="ECO:0000313" key="2">
    <source>
        <dbReference type="EMBL" id="CAH9077069.1"/>
    </source>
</evidence>
<keyword evidence="3" id="KW-1185">Reference proteome</keyword>
<name>A0A9P0YVF7_CUSEU</name>
<protein>
    <recommendedName>
        <fullName evidence="1">HAT C-terminal dimerisation domain-containing protein</fullName>
    </recommendedName>
</protein>
<comment type="caution">
    <text evidence="2">The sequence shown here is derived from an EMBL/GenBank/DDBJ whole genome shotgun (WGS) entry which is preliminary data.</text>
</comment>
<gene>
    <name evidence="2" type="ORF">CEURO_LOCUS6168</name>
</gene>
<proteinExistence type="predicted"/>
<dbReference type="EMBL" id="CAMAPE010000010">
    <property type="protein sequence ID" value="CAH9077069.1"/>
    <property type="molecule type" value="Genomic_DNA"/>
</dbReference>
<dbReference type="InterPro" id="IPR055298">
    <property type="entry name" value="AtLOH3-like"/>
</dbReference>